<dbReference type="EMBL" id="BMIR01000013">
    <property type="protein sequence ID" value="GGE46827.1"/>
    <property type="molecule type" value="Genomic_DNA"/>
</dbReference>
<comment type="caution">
    <text evidence="1">The sequence shown here is derived from an EMBL/GenBank/DDBJ whole genome shotgun (WGS) entry which is preliminary data.</text>
</comment>
<reference evidence="1" key="2">
    <citation type="submission" date="2020-09" db="EMBL/GenBank/DDBJ databases">
        <authorList>
            <person name="Sun Q."/>
            <person name="Zhou Y."/>
        </authorList>
    </citation>
    <scope>NUCLEOTIDE SEQUENCE</scope>
    <source>
        <strain evidence="1">CGMCC 1.15371</strain>
    </source>
</reference>
<name>A0A8J2YIY1_9BACL</name>
<dbReference type="RefSeq" id="WP_188695073.1">
    <property type="nucleotide sequence ID" value="NZ_BMIR01000013.1"/>
</dbReference>
<gene>
    <name evidence="1" type="ORF">GCM10011391_27100</name>
</gene>
<organism evidence="1 2">
    <name type="scientific">Pullulanibacillus camelliae</name>
    <dbReference type="NCBI Taxonomy" id="1707096"/>
    <lineage>
        <taxon>Bacteria</taxon>
        <taxon>Bacillati</taxon>
        <taxon>Bacillota</taxon>
        <taxon>Bacilli</taxon>
        <taxon>Bacillales</taxon>
        <taxon>Sporolactobacillaceae</taxon>
        <taxon>Pullulanibacillus</taxon>
    </lineage>
</organism>
<protein>
    <submittedName>
        <fullName evidence="1">Uncharacterized protein</fullName>
    </submittedName>
</protein>
<reference evidence="1" key="1">
    <citation type="journal article" date="2014" name="Int. J. Syst. Evol. Microbiol.">
        <title>Complete genome sequence of Corynebacterium casei LMG S-19264T (=DSM 44701T), isolated from a smear-ripened cheese.</title>
        <authorList>
            <consortium name="US DOE Joint Genome Institute (JGI-PGF)"/>
            <person name="Walter F."/>
            <person name="Albersmeier A."/>
            <person name="Kalinowski J."/>
            <person name="Ruckert C."/>
        </authorList>
    </citation>
    <scope>NUCLEOTIDE SEQUENCE</scope>
    <source>
        <strain evidence="1">CGMCC 1.15371</strain>
    </source>
</reference>
<evidence type="ECO:0000313" key="2">
    <source>
        <dbReference type="Proteomes" id="UP000628775"/>
    </source>
</evidence>
<dbReference type="Proteomes" id="UP000628775">
    <property type="component" value="Unassembled WGS sequence"/>
</dbReference>
<accession>A0A8J2YIY1</accession>
<proteinExistence type="predicted"/>
<evidence type="ECO:0000313" key="1">
    <source>
        <dbReference type="EMBL" id="GGE46827.1"/>
    </source>
</evidence>
<dbReference type="AlphaFoldDB" id="A0A8J2YIY1"/>
<sequence>MRGMVIRLFVLMILCLFLYKNRFKLLKLMMGIMIIRQLMAPFDNALVKRRGAFLFNTLLKKVVQTEA</sequence>
<keyword evidence="2" id="KW-1185">Reference proteome</keyword>